<reference evidence="1" key="1">
    <citation type="journal article" date="2017" name="Nature">
        <title>The genome of Chenopodium quinoa.</title>
        <authorList>
            <person name="Jarvis D.E."/>
            <person name="Ho Y.S."/>
            <person name="Lightfoot D.J."/>
            <person name="Schmoeckel S.M."/>
            <person name="Li B."/>
            <person name="Borm T.J.A."/>
            <person name="Ohyanagi H."/>
            <person name="Mineta K."/>
            <person name="Michell C.T."/>
            <person name="Saber N."/>
            <person name="Kharbatia N.M."/>
            <person name="Rupper R.R."/>
            <person name="Sharp A.R."/>
            <person name="Dally N."/>
            <person name="Boughton B.A."/>
            <person name="Woo Y.H."/>
            <person name="Gao G."/>
            <person name="Schijlen E.G.W.M."/>
            <person name="Guo X."/>
            <person name="Momin A.A."/>
            <person name="Negrao S."/>
            <person name="Al-Babili S."/>
            <person name="Gehring C."/>
            <person name="Roessner U."/>
            <person name="Jung C."/>
            <person name="Murphy K."/>
            <person name="Arold S.T."/>
            <person name="Gojobori T."/>
            <person name="van der Linden C.G."/>
            <person name="van Loo E.N."/>
            <person name="Jellen E.N."/>
            <person name="Maughan P.J."/>
            <person name="Tester M."/>
        </authorList>
    </citation>
    <scope>NUCLEOTIDE SEQUENCE [LARGE SCALE GENOMIC DNA]</scope>
    <source>
        <strain evidence="1">cv. PI 614886</strain>
    </source>
</reference>
<sequence>MEVERRIYDKDRFDDFLKKYFDDYDDYSETGRKFSYRKELKILKKLFLKIKICTKNRELHAMNYIDIMKKLKNVVIDVSDACFIQAFDEPENKFGLRREGAMGSVDPANEAELALEVIDYYNKHKGAKLKFVCMKRANVLFCYLIHYYITFTAVDEDTGCIGTYQAALLKRHLVSIIGLFRDANAHKTLSLLSINGRTLWSIPPSDPT</sequence>
<dbReference type="AlphaFoldDB" id="A0A803L414"/>
<accession>A0A803L414</accession>
<dbReference type="EnsemblPlants" id="AUR62006603-RA">
    <property type="protein sequence ID" value="AUR62006603-RA:cds"/>
    <property type="gene ID" value="AUR62006603"/>
</dbReference>
<reference evidence="1" key="2">
    <citation type="submission" date="2021-03" db="UniProtKB">
        <authorList>
            <consortium name="EnsemblPlants"/>
        </authorList>
    </citation>
    <scope>IDENTIFICATION</scope>
</reference>
<dbReference type="Proteomes" id="UP000596660">
    <property type="component" value="Unplaced"/>
</dbReference>
<protein>
    <submittedName>
        <fullName evidence="1">Uncharacterized protein</fullName>
    </submittedName>
</protein>
<evidence type="ECO:0000313" key="1">
    <source>
        <dbReference type="EnsemblPlants" id="AUR62006603-RA:cds"/>
    </source>
</evidence>
<evidence type="ECO:0000313" key="2">
    <source>
        <dbReference type="Proteomes" id="UP000596660"/>
    </source>
</evidence>
<name>A0A803L414_CHEQI</name>
<keyword evidence="2" id="KW-1185">Reference proteome</keyword>
<proteinExistence type="predicted"/>
<dbReference type="Gene3D" id="3.10.450.10">
    <property type="match status" value="1"/>
</dbReference>
<dbReference type="Gramene" id="AUR62006603-RA">
    <property type="protein sequence ID" value="AUR62006603-RA:cds"/>
    <property type="gene ID" value="AUR62006603"/>
</dbReference>
<organism evidence="1 2">
    <name type="scientific">Chenopodium quinoa</name>
    <name type="common">Quinoa</name>
    <dbReference type="NCBI Taxonomy" id="63459"/>
    <lineage>
        <taxon>Eukaryota</taxon>
        <taxon>Viridiplantae</taxon>
        <taxon>Streptophyta</taxon>
        <taxon>Embryophyta</taxon>
        <taxon>Tracheophyta</taxon>
        <taxon>Spermatophyta</taxon>
        <taxon>Magnoliopsida</taxon>
        <taxon>eudicotyledons</taxon>
        <taxon>Gunneridae</taxon>
        <taxon>Pentapetalae</taxon>
        <taxon>Caryophyllales</taxon>
        <taxon>Chenopodiaceae</taxon>
        <taxon>Chenopodioideae</taxon>
        <taxon>Atripliceae</taxon>
        <taxon>Chenopodium</taxon>
    </lineage>
</organism>